<organism evidence="3 4">
    <name type="scientific">Anopheles melas</name>
    <dbReference type="NCBI Taxonomy" id="34690"/>
    <lineage>
        <taxon>Eukaryota</taxon>
        <taxon>Metazoa</taxon>
        <taxon>Ecdysozoa</taxon>
        <taxon>Arthropoda</taxon>
        <taxon>Hexapoda</taxon>
        <taxon>Insecta</taxon>
        <taxon>Pterygota</taxon>
        <taxon>Neoptera</taxon>
        <taxon>Endopterygota</taxon>
        <taxon>Diptera</taxon>
        <taxon>Nematocera</taxon>
        <taxon>Culicoidea</taxon>
        <taxon>Culicidae</taxon>
        <taxon>Anophelinae</taxon>
        <taxon>Anopheles</taxon>
    </lineage>
</organism>
<evidence type="ECO:0000256" key="2">
    <source>
        <dbReference type="SAM" id="SignalP"/>
    </source>
</evidence>
<evidence type="ECO:0000256" key="1">
    <source>
        <dbReference type="SAM" id="MobiDB-lite"/>
    </source>
</evidence>
<dbReference type="Proteomes" id="UP000075902">
    <property type="component" value="Unassembled WGS sequence"/>
</dbReference>
<feature type="chain" id="PRO_5008137454" evidence="2">
    <location>
        <begin position="19"/>
        <end position="115"/>
    </location>
</feature>
<proteinExistence type="predicted"/>
<keyword evidence="4" id="KW-1185">Reference proteome</keyword>
<feature type="signal peptide" evidence="2">
    <location>
        <begin position="1"/>
        <end position="18"/>
    </location>
</feature>
<name>A0A182TWT5_9DIPT</name>
<dbReference type="EnsemblMetazoa" id="AMEC009733-RA">
    <property type="protein sequence ID" value="AMEC009733-PA"/>
    <property type="gene ID" value="AMEC009733"/>
</dbReference>
<reference evidence="3" key="2">
    <citation type="submission" date="2020-05" db="UniProtKB">
        <authorList>
            <consortium name="EnsemblMetazoa"/>
        </authorList>
    </citation>
    <scope>IDENTIFICATION</scope>
    <source>
        <strain evidence="3">CM1001059</strain>
    </source>
</reference>
<reference evidence="4" key="1">
    <citation type="submission" date="2014-01" db="EMBL/GenBank/DDBJ databases">
        <title>The Genome Sequence of Anopheles melas CM1001059_A (V2).</title>
        <authorList>
            <consortium name="The Broad Institute Genomics Platform"/>
            <person name="Neafsey D.E."/>
            <person name="Besansky N."/>
            <person name="Howell P."/>
            <person name="Walton C."/>
            <person name="Young S.K."/>
            <person name="Zeng Q."/>
            <person name="Gargeya S."/>
            <person name="Fitzgerald M."/>
            <person name="Haas B."/>
            <person name="Abouelleil A."/>
            <person name="Allen A.W."/>
            <person name="Alvarado L."/>
            <person name="Arachchi H.M."/>
            <person name="Berlin A.M."/>
            <person name="Chapman S.B."/>
            <person name="Gainer-Dewar J."/>
            <person name="Goldberg J."/>
            <person name="Griggs A."/>
            <person name="Gujja S."/>
            <person name="Hansen M."/>
            <person name="Howarth C."/>
            <person name="Imamovic A."/>
            <person name="Ireland A."/>
            <person name="Larimer J."/>
            <person name="McCowan C."/>
            <person name="Murphy C."/>
            <person name="Pearson M."/>
            <person name="Poon T.W."/>
            <person name="Priest M."/>
            <person name="Roberts A."/>
            <person name="Saif S."/>
            <person name="Shea T."/>
            <person name="Sisk P."/>
            <person name="Sykes S."/>
            <person name="Wortman J."/>
            <person name="Nusbaum C."/>
            <person name="Birren B."/>
        </authorList>
    </citation>
    <scope>NUCLEOTIDE SEQUENCE [LARGE SCALE GENOMIC DNA]</scope>
    <source>
        <strain evidence="4">CM1001059</strain>
    </source>
</reference>
<feature type="region of interest" description="Disordered" evidence="1">
    <location>
        <begin position="84"/>
        <end position="115"/>
    </location>
</feature>
<keyword evidence="2" id="KW-0732">Signal</keyword>
<accession>A0A182TWT5</accession>
<evidence type="ECO:0000313" key="4">
    <source>
        <dbReference type="Proteomes" id="UP000075902"/>
    </source>
</evidence>
<protein>
    <submittedName>
        <fullName evidence="3">Uncharacterized protein</fullName>
    </submittedName>
</protein>
<sequence length="115" mass="12148">MWIKLKKILGLTVCSSAGLDVSSTTGVLAYPAGPVSPRMHSVNRANFVYGSMQIAKPDGEAGPPYASKAEPGRFTNTVTLIRTDRRIGKRNPSAQLPPAEKAPCGRPAPRATASD</sequence>
<dbReference type="VEuPathDB" id="VectorBase:AMEC009733"/>
<dbReference type="AlphaFoldDB" id="A0A182TWT5"/>
<evidence type="ECO:0000313" key="3">
    <source>
        <dbReference type="EnsemblMetazoa" id="AMEC009733-PA"/>
    </source>
</evidence>